<keyword evidence="2 3" id="KW-0808">Transferase</keyword>
<dbReference type="AlphaFoldDB" id="A0A6N8DMH5"/>
<keyword evidence="2" id="KW-0963">Cytoplasm</keyword>
<dbReference type="EC" id="2.3.1.-" evidence="2"/>
<keyword evidence="2 3" id="KW-0012">Acyltransferase</keyword>
<evidence type="ECO:0000256" key="2">
    <source>
        <dbReference type="RuleBase" id="RU368102"/>
    </source>
</evidence>
<dbReference type="EMBL" id="WNKS01000009">
    <property type="protein sequence ID" value="MTV31669.1"/>
    <property type="molecule type" value="Genomic_DNA"/>
</dbReference>
<sequence length="164" mass="18217">MIRPDNPLITLGLAVSYMMSKPAFAHLQFGDWSRVLVGQINRGHYYCLLDRDNRMQGFVGWALATRENAEAWVDGRRGLSYAESVEGDCLILNAWIADTPQAHRVLLDAARTVASGKKTLYFKRHYKDGSVRAMRLNVNAFVPNHIAGKAAAEAVVAACHERSS</sequence>
<dbReference type="OrthoDB" id="8002235at2"/>
<name>A0A6N8DMH5_RHOAC</name>
<proteinExistence type="inferred from homology"/>
<comment type="caution">
    <text evidence="3">The sequence shown here is derived from an EMBL/GenBank/DDBJ whole genome shotgun (WGS) entry which is preliminary data.</text>
</comment>
<evidence type="ECO:0000256" key="1">
    <source>
        <dbReference type="ARBA" id="ARBA00005686"/>
    </source>
</evidence>
<reference evidence="3 4" key="1">
    <citation type="submission" date="2019-11" db="EMBL/GenBank/DDBJ databases">
        <title>Whole-genome sequence of a Rhodoblastus acidophilus DSM 142.</title>
        <authorList>
            <person name="Kyndt J.A."/>
            <person name="Meyer T.E."/>
        </authorList>
    </citation>
    <scope>NUCLEOTIDE SEQUENCE [LARGE SCALE GENOMIC DNA]</scope>
    <source>
        <strain evidence="3 4">DSM 142</strain>
    </source>
</reference>
<dbReference type="GO" id="GO:0016746">
    <property type="term" value="F:acyltransferase activity"/>
    <property type="evidence" value="ECO:0007669"/>
    <property type="project" value="UniProtKB-UniRule"/>
</dbReference>
<organism evidence="3 4">
    <name type="scientific">Rhodoblastus acidophilus</name>
    <name type="common">Rhodopseudomonas acidophila</name>
    <dbReference type="NCBI Taxonomy" id="1074"/>
    <lineage>
        <taxon>Bacteria</taxon>
        <taxon>Pseudomonadati</taxon>
        <taxon>Pseudomonadota</taxon>
        <taxon>Alphaproteobacteria</taxon>
        <taxon>Hyphomicrobiales</taxon>
        <taxon>Rhodoblastaceae</taxon>
        <taxon>Rhodoblastus</taxon>
    </lineage>
</organism>
<protein>
    <recommendedName>
        <fullName evidence="2">RTX toxin-activating lysine-acyltransferase</fullName>
        <ecNumber evidence="2">2.3.1.-</ecNumber>
    </recommendedName>
</protein>
<comment type="subcellular location">
    <subcellularLocation>
        <location evidence="2">Cytoplasm</location>
    </subcellularLocation>
</comment>
<dbReference type="GO" id="GO:0009404">
    <property type="term" value="P:toxin metabolic process"/>
    <property type="evidence" value="ECO:0007669"/>
    <property type="project" value="UniProtKB-UniRule"/>
</dbReference>
<evidence type="ECO:0000313" key="4">
    <source>
        <dbReference type="Proteomes" id="UP000439113"/>
    </source>
</evidence>
<accession>A0A6N8DMH5</accession>
<gene>
    <name evidence="3" type="ORF">GJ654_11765</name>
</gene>
<comment type="function">
    <text evidence="2">Involved in fatty acylation of protoxin at internal lysine residues, thereby converting it to the active toxin.</text>
</comment>
<comment type="similarity">
    <text evidence="1 2">Belongs to the RTX toxin acyltransferase family.</text>
</comment>
<dbReference type="GO" id="GO:0005737">
    <property type="term" value="C:cytoplasm"/>
    <property type="evidence" value="ECO:0007669"/>
    <property type="project" value="UniProtKB-SubCell"/>
</dbReference>
<dbReference type="Pfam" id="PF02794">
    <property type="entry name" value="HlyC"/>
    <property type="match status" value="1"/>
</dbReference>
<keyword evidence="2" id="KW-0204">Cytolysis</keyword>
<evidence type="ECO:0000313" key="3">
    <source>
        <dbReference type="EMBL" id="MTV31669.1"/>
    </source>
</evidence>
<dbReference type="InterPro" id="IPR003996">
    <property type="entry name" value="RTX_toxin-activating_protC_bac"/>
</dbReference>
<dbReference type="Proteomes" id="UP000439113">
    <property type="component" value="Unassembled WGS sequence"/>
</dbReference>
<dbReference type="GO" id="GO:0031640">
    <property type="term" value="P:killing of cells of another organism"/>
    <property type="evidence" value="ECO:0007669"/>
    <property type="project" value="UniProtKB-KW"/>
</dbReference>